<feature type="domain" description="M23ase beta-sheet core" evidence="3">
    <location>
        <begin position="168"/>
        <end position="252"/>
    </location>
</feature>
<dbReference type="CDD" id="cd12797">
    <property type="entry name" value="M23_peptidase"/>
    <property type="match status" value="1"/>
</dbReference>
<keyword evidence="5" id="KW-1185">Reference proteome</keyword>
<feature type="transmembrane region" description="Helical" evidence="2">
    <location>
        <begin position="41"/>
        <end position="59"/>
    </location>
</feature>
<dbReference type="GO" id="GO:0004222">
    <property type="term" value="F:metalloendopeptidase activity"/>
    <property type="evidence" value="ECO:0007669"/>
    <property type="project" value="TreeGrafter"/>
</dbReference>
<dbReference type="InterPro" id="IPR011055">
    <property type="entry name" value="Dup_hybrid_motif"/>
</dbReference>
<reference evidence="5" key="1">
    <citation type="submission" date="2016-10" db="EMBL/GenBank/DDBJ databases">
        <authorList>
            <person name="Varghese N."/>
            <person name="Submissions S."/>
        </authorList>
    </citation>
    <scope>NUCLEOTIDE SEQUENCE [LARGE SCALE GENOMIC DNA]</scope>
    <source>
        <strain evidence="5">P18</strain>
    </source>
</reference>
<protein>
    <submittedName>
        <fullName evidence="4">Peptidase family M23</fullName>
    </submittedName>
</protein>
<dbReference type="Gene3D" id="2.70.70.10">
    <property type="entry name" value="Glucose Permease (Domain IIA)"/>
    <property type="match status" value="1"/>
</dbReference>
<dbReference type="RefSeq" id="WP_074886107.1">
    <property type="nucleotide sequence ID" value="NZ_FOXO01000008.1"/>
</dbReference>
<dbReference type="OrthoDB" id="9801106at2"/>
<keyword evidence="2" id="KW-0472">Membrane</keyword>
<dbReference type="Proteomes" id="UP000182624">
    <property type="component" value="Unassembled WGS sequence"/>
</dbReference>
<dbReference type="Pfam" id="PF01551">
    <property type="entry name" value="Peptidase_M23"/>
    <property type="match status" value="1"/>
</dbReference>
<evidence type="ECO:0000259" key="3">
    <source>
        <dbReference type="Pfam" id="PF01551"/>
    </source>
</evidence>
<organism evidence="4 5">
    <name type="scientific">Butyrivibrio proteoclasticus</name>
    <dbReference type="NCBI Taxonomy" id="43305"/>
    <lineage>
        <taxon>Bacteria</taxon>
        <taxon>Bacillati</taxon>
        <taxon>Bacillota</taxon>
        <taxon>Clostridia</taxon>
        <taxon>Lachnospirales</taxon>
        <taxon>Lachnospiraceae</taxon>
        <taxon>Butyrivibrio</taxon>
    </lineage>
</organism>
<dbReference type="AlphaFoldDB" id="A0A1I5T4Y2"/>
<evidence type="ECO:0000256" key="2">
    <source>
        <dbReference type="SAM" id="Phobius"/>
    </source>
</evidence>
<sequence>MSAEKKPRKHRHKRHYTFMIISGDSDGSTKRLHLNHFKTQLLAYCSFAIVLALVCYIIYSAMTINTLRSIQAEQKKQIEDLKVENSTLEASNETLVTEEQQLRAALNLRLENEQQSAEEAETLAVPTGFPLTAGASAPIAAVDDTNSTTVTKITDENKDTATGNPIVLFEATAGSNVIATGTGTVLSVTTDAKFGNMVTIDHGNGYITFYRNAGDPLVSEGDAIDRGDIIFVVSDNTTLGYQIQQDDKFIDPEELIEING</sequence>
<evidence type="ECO:0000256" key="1">
    <source>
        <dbReference type="SAM" id="Coils"/>
    </source>
</evidence>
<evidence type="ECO:0000313" key="4">
    <source>
        <dbReference type="EMBL" id="SFP78028.1"/>
    </source>
</evidence>
<keyword evidence="2" id="KW-0812">Transmembrane</keyword>
<dbReference type="PANTHER" id="PTHR21666:SF291">
    <property type="entry name" value="STAGE II SPORULATION PROTEIN Q"/>
    <property type="match status" value="1"/>
</dbReference>
<gene>
    <name evidence="4" type="ORF">SAMN04487928_10811</name>
</gene>
<dbReference type="SUPFAM" id="SSF51261">
    <property type="entry name" value="Duplicated hybrid motif"/>
    <property type="match status" value="1"/>
</dbReference>
<feature type="coiled-coil region" evidence="1">
    <location>
        <begin position="64"/>
        <end position="123"/>
    </location>
</feature>
<dbReference type="InterPro" id="IPR050570">
    <property type="entry name" value="Cell_wall_metabolism_enzyme"/>
</dbReference>
<keyword evidence="1" id="KW-0175">Coiled coil</keyword>
<dbReference type="PANTHER" id="PTHR21666">
    <property type="entry name" value="PEPTIDASE-RELATED"/>
    <property type="match status" value="1"/>
</dbReference>
<name>A0A1I5T4Y2_9FIRM</name>
<evidence type="ECO:0000313" key="5">
    <source>
        <dbReference type="Proteomes" id="UP000182624"/>
    </source>
</evidence>
<keyword evidence="2" id="KW-1133">Transmembrane helix</keyword>
<proteinExistence type="predicted"/>
<dbReference type="EMBL" id="FOXO01000008">
    <property type="protein sequence ID" value="SFP78028.1"/>
    <property type="molecule type" value="Genomic_DNA"/>
</dbReference>
<accession>A0A1I5T4Y2</accession>
<dbReference type="InterPro" id="IPR016047">
    <property type="entry name" value="M23ase_b-sheet_dom"/>
</dbReference>